<dbReference type="Gene3D" id="3.90.1640.10">
    <property type="entry name" value="inorganic pyrophosphatase (n-terminal core)"/>
    <property type="match status" value="1"/>
</dbReference>
<name>Q1EPH2_MUSAC</name>
<reference evidence="3" key="1">
    <citation type="submission" date="2006-05" db="EMBL/GenBank/DDBJ databases">
        <authorList>
            <person name="Ciampi A.Y."/>
            <person name="Santos C.M.R."/>
            <person name="da Silva F.R."/>
            <person name="Pappas G.J. Jr"/>
            <person name="Ronning C.M."/>
            <person name="Cheung F."/>
            <person name="Haas B.J."/>
            <person name="Piffanelli P."/>
            <person name="Town C.D."/>
            <person name="Miller R.N.G."/>
            <person name="Souza M.T. Jr."/>
        </authorList>
    </citation>
    <scope>NUCLEOTIDE SEQUENCE</scope>
</reference>
<dbReference type="GO" id="GO:0004309">
    <property type="term" value="F:exopolyphosphatase activity"/>
    <property type="evidence" value="ECO:0007669"/>
    <property type="project" value="TreeGrafter"/>
</dbReference>
<keyword evidence="2" id="KW-0812">Transmembrane</keyword>
<feature type="compositionally biased region" description="Low complexity" evidence="1">
    <location>
        <begin position="248"/>
        <end position="257"/>
    </location>
</feature>
<sequence>MTRVDYDLIKFGRRNFCAPPFPLPLFWELLHDERSSLRFEGGRADERGACPTEKVSFRQAASLSAEDGQRSSRTRREETGSRKFDEVGETDKKWMCRQGDLWWARIQKTRKQPRLIVRIAFSLMLLTLAGMGSFGACIFMVFISLIHDEMRNLKLLSTGKHKQDRSFSDYRNAGKSFNSNEDIRLTRQHKHKLITFPKGGGLQAETSRYNQHQQNSAGKPGVEDQLAKSSDVETELTRASSDAERNSRPSTSSSAQSAAAFFGNNSLRNDSSILEACESIDRLNQYLKQRKADVEAGVPGQFLHAVIGQAVADVGSVVSTIACAFFLNETQTSSQHCVLPVINTKRADFMAHSELKWLLNSCRVDESSIVFVDEIDLSYHNRFGNLKLVLVNDHKLPPNKEGLKDVPIEMFNCKEVCSESASLEDVTMSQDGSCCTLIAEKYAETSPEILAGQGFCRLLLSGILLDTKNLTGANCTAKDKYMATLLIKGAEHLIFAVKYKISDISELQVRDILRRDFKKWSTYSGKHNIPNTGMSSIGISIEELLMHEDSAAKEGKQNFGSLIVSTGFVTRQSEKLRLFVIVSGHYDSQKNFKGALGLYRYARVYEELSSVPKHQWHRFSTQIYEFSGNMLNIAFADLRHELRAFEINNMLTSRRSIEQLLDEFDGALKKRIAFLS</sequence>
<protein>
    <submittedName>
        <fullName evidence="3">Uncharacterized protein</fullName>
    </submittedName>
</protein>
<keyword evidence="2" id="KW-0472">Membrane</keyword>
<dbReference type="Gene3D" id="3.10.310.20">
    <property type="entry name" value="DHHA2 domain"/>
    <property type="match status" value="1"/>
</dbReference>
<dbReference type="AlphaFoldDB" id="Q1EPH2"/>
<feature type="compositionally biased region" description="Polar residues" evidence="1">
    <location>
        <begin position="208"/>
        <end position="217"/>
    </location>
</feature>
<feature type="compositionally biased region" description="Basic and acidic residues" evidence="1">
    <location>
        <begin position="67"/>
        <end position="83"/>
    </location>
</feature>
<accession>Q1EPH2</accession>
<dbReference type="GO" id="GO:0005737">
    <property type="term" value="C:cytoplasm"/>
    <property type="evidence" value="ECO:0007669"/>
    <property type="project" value="TreeGrafter"/>
</dbReference>
<dbReference type="PANTHER" id="PTHR12112:SF52">
    <property type="entry name" value="DHHA2 DOMAIN-CONTAINING PROTEIN"/>
    <property type="match status" value="1"/>
</dbReference>
<keyword evidence="2" id="KW-1133">Transmembrane helix</keyword>
<dbReference type="InterPro" id="IPR038222">
    <property type="entry name" value="DHHA2_dom_sf"/>
</dbReference>
<gene>
    <name evidence="3" type="ORF">MA4_106O17.36</name>
</gene>
<evidence type="ECO:0000256" key="2">
    <source>
        <dbReference type="SAM" id="Phobius"/>
    </source>
</evidence>
<dbReference type="EMBL" id="AC186747">
    <property type="protein sequence ID" value="ABF69985.1"/>
    <property type="molecule type" value="Genomic_DNA"/>
</dbReference>
<dbReference type="PANTHER" id="PTHR12112">
    <property type="entry name" value="BNIP - RELATED"/>
    <property type="match status" value="1"/>
</dbReference>
<feature type="region of interest" description="Disordered" evidence="1">
    <location>
        <begin position="208"/>
        <end position="257"/>
    </location>
</feature>
<feature type="region of interest" description="Disordered" evidence="1">
    <location>
        <begin position="62"/>
        <end position="83"/>
    </location>
</feature>
<proteinExistence type="predicted"/>
<dbReference type="SUPFAM" id="SSF64182">
    <property type="entry name" value="DHH phosphoesterases"/>
    <property type="match status" value="1"/>
</dbReference>
<dbReference type="InterPro" id="IPR038763">
    <property type="entry name" value="DHH_sf"/>
</dbReference>
<evidence type="ECO:0000256" key="1">
    <source>
        <dbReference type="SAM" id="MobiDB-lite"/>
    </source>
</evidence>
<organism evidence="3">
    <name type="scientific">Musa acuminata</name>
    <name type="common">Banana</name>
    <name type="synonym">Musa cavendishii</name>
    <dbReference type="NCBI Taxonomy" id="4641"/>
    <lineage>
        <taxon>Eukaryota</taxon>
        <taxon>Viridiplantae</taxon>
        <taxon>Streptophyta</taxon>
        <taxon>Embryophyta</taxon>
        <taxon>Tracheophyta</taxon>
        <taxon>Spermatophyta</taxon>
        <taxon>Magnoliopsida</taxon>
        <taxon>Liliopsida</taxon>
        <taxon>Zingiberales</taxon>
        <taxon>Musaceae</taxon>
        <taxon>Musa</taxon>
    </lineage>
</organism>
<evidence type="ECO:0000313" key="3">
    <source>
        <dbReference type="EMBL" id="ABF69985.1"/>
    </source>
</evidence>
<feature type="transmembrane region" description="Helical" evidence="2">
    <location>
        <begin position="115"/>
        <end position="146"/>
    </location>
</feature>